<evidence type="ECO:0000313" key="3">
    <source>
        <dbReference type="Proteomes" id="UP000653797"/>
    </source>
</evidence>
<organism evidence="2 3">
    <name type="scientific">Spirosoma validum</name>
    <dbReference type="NCBI Taxonomy" id="2771355"/>
    <lineage>
        <taxon>Bacteria</taxon>
        <taxon>Pseudomonadati</taxon>
        <taxon>Bacteroidota</taxon>
        <taxon>Cytophagia</taxon>
        <taxon>Cytophagales</taxon>
        <taxon>Cytophagaceae</taxon>
        <taxon>Spirosoma</taxon>
    </lineage>
</organism>
<sequence length="285" mass="29944">MRTYLTFLGLLLAFGASAQLSMGTGGISVLMGTTLTVDGLSLIPSASLNLTSNTIQRTSTPLAGNPGINRLYQLSAPLLFSGRVGISYLPGELNGYTESTLQLAYAPAPSTNLTVTTSSTVNAATHIVSNTLVSQNLYVVTATALSDLSPIVYARPTTVYGSTPFTVVVDVVELNSVATSGTFTVRVTKDQKVDLTFDAGLTSVNRRSVQNSVWSFNNSNPNYYILTTSQSVSAGDRLSFGLTGTLSPGASSGVITVSSTVLPTSVVEARLNNNIDADKVEYFQQ</sequence>
<evidence type="ECO:0000313" key="2">
    <source>
        <dbReference type="EMBL" id="MBD2752634.1"/>
    </source>
</evidence>
<name>A0A927GCG2_9BACT</name>
<dbReference type="AlphaFoldDB" id="A0A927GCG2"/>
<feature type="chain" id="PRO_5037273775" evidence="1">
    <location>
        <begin position="19"/>
        <end position="285"/>
    </location>
</feature>
<comment type="caution">
    <text evidence="2">The sequence shown here is derived from an EMBL/GenBank/DDBJ whole genome shotgun (WGS) entry which is preliminary data.</text>
</comment>
<dbReference type="Proteomes" id="UP000653797">
    <property type="component" value="Unassembled WGS sequence"/>
</dbReference>
<proteinExistence type="predicted"/>
<evidence type="ECO:0000256" key="1">
    <source>
        <dbReference type="SAM" id="SignalP"/>
    </source>
</evidence>
<dbReference type="RefSeq" id="WP_191038264.1">
    <property type="nucleotide sequence ID" value="NZ_JACXAA010000002.1"/>
</dbReference>
<keyword evidence="1" id="KW-0732">Signal</keyword>
<gene>
    <name evidence="2" type="ORF">IC230_07025</name>
</gene>
<feature type="signal peptide" evidence="1">
    <location>
        <begin position="1"/>
        <end position="18"/>
    </location>
</feature>
<keyword evidence="3" id="KW-1185">Reference proteome</keyword>
<reference evidence="2" key="1">
    <citation type="submission" date="2020-09" db="EMBL/GenBank/DDBJ databases">
        <authorList>
            <person name="Kim M.K."/>
        </authorList>
    </citation>
    <scope>NUCLEOTIDE SEQUENCE</scope>
    <source>
        <strain evidence="2">BT704</strain>
    </source>
</reference>
<dbReference type="EMBL" id="JACXAA010000002">
    <property type="protein sequence ID" value="MBD2752634.1"/>
    <property type="molecule type" value="Genomic_DNA"/>
</dbReference>
<accession>A0A927GCG2</accession>
<protein>
    <submittedName>
        <fullName evidence="2">Uncharacterized protein</fullName>
    </submittedName>
</protein>